<evidence type="ECO:0000259" key="8">
    <source>
        <dbReference type="Pfam" id="PF17768"/>
    </source>
</evidence>
<dbReference type="PANTHER" id="PTHR30255:SF2">
    <property type="entry name" value="SINGLE-STRANDED-DNA-SPECIFIC EXONUCLEASE RECJ"/>
    <property type="match status" value="1"/>
</dbReference>
<dbReference type="Pfam" id="PF01368">
    <property type="entry name" value="DHH"/>
    <property type="match status" value="1"/>
</dbReference>
<feature type="domain" description="DHHA1" evidence="7">
    <location>
        <begin position="350"/>
        <end position="442"/>
    </location>
</feature>
<reference evidence="9 10" key="1">
    <citation type="submission" date="2014-07" db="EMBL/GenBank/DDBJ databases">
        <authorList>
            <person name="McCorrison J."/>
            <person name="Sanka R."/>
            <person name="Torralba M."/>
            <person name="Gillis M."/>
            <person name="Haft D.H."/>
            <person name="Methe B."/>
            <person name="Sutton G."/>
            <person name="Nelson K.E."/>
        </authorList>
    </citation>
    <scope>NUCLEOTIDE SEQUENCE [LARGE SCALE GENOMIC DNA]</scope>
    <source>
        <strain evidence="9 10">DNF00314</strain>
    </source>
</reference>
<dbReference type="GO" id="GO:0003676">
    <property type="term" value="F:nucleic acid binding"/>
    <property type="evidence" value="ECO:0007669"/>
    <property type="project" value="InterPro"/>
</dbReference>
<evidence type="ECO:0000256" key="5">
    <source>
        <dbReference type="ARBA" id="ARBA00022839"/>
    </source>
</evidence>
<feature type="domain" description="RecJ OB" evidence="8">
    <location>
        <begin position="456"/>
        <end position="562"/>
    </location>
</feature>
<feature type="domain" description="DDH" evidence="6">
    <location>
        <begin position="84"/>
        <end position="230"/>
    </location>
</feature>
<organism evidence="9 10">
    <name type="scientific">Veillonella montpellierensis DNF00314</name>
    <dbReference type="NCBI Taxonomy" id="1401067"/>
    <lineage>
        <taxon>Bacteria</taxon>
        <taxon>Bacillati</taxon>
        <taxon>Bacillota</taxon>
        <taxon>Negativicutes</taxon>
        <taxon>Veillonellales</taxon>
        <taxon>Veillonellaceae</taxon>
        <taxon>Veillonella</taxon>
    </lineage>
</organism>
<dbReference type="GO" id="GO:0006310">
    <property type="term" value="P:DNA recombination"/>
    <property type="evidence" value="ECO:0007669"/>
    <property type="project" value="InterPro"/>
</dbReference>
<dbReference type="Pfam" id="PF17768">
    <property type="entry name" value="RecJ_OB"/>
    <property type="match status" value="1"/>
</dbReference>
<dbReference type="GO" id="GO:0006281">
    <property type="term" value="P:DNA repair"/>
    <property type="evidence" value="ECO:0007669"/>
    <property type="project" value="InterPro"/>
</dbReference>
<dbReference type="GO" id="GO:0008409">
    <property type="term" value="F:5'-3' exonuclease activity"/>
    <property type="evidence" value="ECO:0007669"/>
    <property type="project" value="InterPro"/>
</dbReference>
<evidence type="ECO:0000256" key="2">
    <source>
        <dbReference type="ARBA" id="ARBA00019841"/>
    </source>
</evidence>
<evidence type="ECO:0000259" key="7">
    <source>
        <dbReference type="Pfam" id="PF02272"/>
    </source>
</evidence>
<comment type="similarity">
    <text evidence="1">Belongs to the RecJ family.</text>
</comment>
<name>A0A096CQW5_9FIRM</name>
<evidence type="ECO:0000313" key="10">
    <source>
        <dbReference type="Proteomes" id="UP000029628"/>
    </source>
</evidence>
<gene>
    <name evidence="9" type="ORF">HMPREF0872_03210</name>
</gene>
<dbReference type="AlphaFoldDB" id="A0A096CQW5"/>
<dbReference type="InterPro" id="IPR041122">
    <property type="entry name" value="RecJ_OB"/>
</dbReference>
<sequence length="671" mass="75288">MKDIRTKRWRINKVDSHKEYNLIHELGVSSVVARLMMNRNITDSEEAKKFLSGPSIEPYDPFLLKDMINAVEEIEYRLTNHEPIVIYGDYDVDGITATSLLYRFLKKLGANVTYYIPERQSEGYGLNLGALETIIDKGTKLIITVDCGISSYDIVEAVRDKISIIITDHHLVPECVPRATAVINHKQLDCDYPDKNLSGVGVAFKVCQAIWLKRTGEWYFDDLDIVALGTVADMVPLVGENRAYVARGLTKMAMLPNEGLKALIDVAGLAGKSITSGQIAFSLAPRLNAAGRVTHATRAVELLIETDSDKALMIAEELQLTNLERQELEHSIHDMARDDVVNQGPLANYVIVVAGEGWHPGVIGIVASRLVEEYYKPTLVISVHDGIGKGSCRSIDNFNIYEALQYADDLLIQFGGHNMAAGFSIKEENIPLLRSRLTEYCHKVLKKTDYIPVLDIDLELPIQDIDVSIIDQVSTLEPYGIGNRTPIFSVSQAIVKDVLLMGKQKNHCKIVLETTNGTLDAIAWNADYYHSYIVPGDTVNVAFSLQKNEWQGYVTPQLMIQDIEVIHTEPITLTVEGLRDIYVFVRHICKNGEVPKYVLETEIVHKYSTCQRAKSSLLALEVFKELGILKEETSEDGILLYKWYQAQGKLDLVTSLTFLKYSSQEDVYERK</sequence>
<keyword evidence="3" id="KW-0540">Nuclease</keyword>
<accession>A0A096CQW5</accession>
<dbReference type="SUPFAM" id="SSF64182">
    <property type="entry name" value="DHH phosphoesterases"/>
    <property type="match status" value="1"/>
</dbReference>
<dbReference type="Pfam" id="PF02272">
    <property type="entry name" value="DHHA1"/>
    <property type="match status" value="1"/>
</dbReference>
<dbReference type="Gene3D" id="3.10.310.30">
    <property type="match status" value="1"/>
</dbReference>
<evidence type="ECO:0000256" key="4">
    <source>
        <dbReference type="ARBA" id="ARBA00022801"/>
    </source>
</evidence>
<dbReference type="NCBIfam" id="TIGR00644">
    <property type="entry name" value="recJ"/>
    <property type="match status" value="1"/>
</dbReference>
<evidence type="ECO:0000259" key="6">
    <source>
        <dbReference type="Pfam" id="PF01368"/>
    </source>
</evidence>
<evidence type="ECO:0000313" key="9">
    <source>
        <dbReference type="EMBL" id="KGF47729.1"/>
    </source>
</evidence>
<dbReference type="InterPro" id="IPR051673">
    <property type="entry name" value="SSDNA_exonuclease_RecJ"/>
</dbReference>
<dbReference type="InterPro" id="IPR003156">
    <property type="entry name" value="DHHA1_dom"/>
</dbReference>
<dbReference type="InterPro" id="IPR001667">
    <property type="entry name" value="DDH_dom"/>
</dbReference>
<proteinExistence type="inferred from homology"/>
<dbReference type="PANTHER" id="PTHR30255">
    <property type="entry name" value="SINGLE-STRANDED-DNA-SPECIFIC EXONUCLEASE RECJ"/>
    <property type="match status" value="1"/>
</dbReference>
<dbReference type="Proteomes" id="UP000029628">
    <property type="component" value="Unassembled WGS sequence"/>
</dbReference>
<dbReference type="Gene3D" id="3.90.1640.30">
    <property type="match status" value="1"/>
</dbReference>
<dbReference type="EMBL" id="JRNT01000007">
    <property type="protein sequence ID" value="KGF47729.1"/>
    <property type="molecule type" value="Genomic_DNA"/>
</dbReference>
<evidence type="ECO:0000256" key="3">
    <source>
        <dbReference type="ARBA" id="ARBA00022722"/>
    </source>
</evidence>
<dbReference type="InterPro" id="IPR004610">
    <property type="entry name" value="RecJ"/>
</dbReference>
<keyword evidence="10" id="KW-1185">Reference proteome</keyword>
<dbReference type="eggNOG" id="COG0608">
    <property type="taxonomic scope" value="Bacteria"/>
</dbReference>
<protein>
    <recommendedName>
        <fullName evidence="2">Single-stranded-DNA-specific exonuclease RecJ</fullName>
    </recommendedName>
</protein>
<dbReference type="InterPro" id="IPR038763">
    <property type="entry name" value="DHH_sf"/>
</dbReference>
<dbReference type="RefSeq" id="WP_038151756.1">
    <property type="nucleotide sequence ID" value="NZ_JRNT01000007.1"/>
</dbReference>
<comment type="caution">
    <text evidence="9">The sequence shown here is derived from an EMBL/GenBank/DDBJ whole genome shotgun (WGS) entry which is preliminary data.</text>
</comment>
<keyword evidence="5" id="KW-0269">Exonuclease</keyword>
<keyword evidence="4" id="KW-0378">Hydrolase</keyword>
<evidence type="ECO:0000256" key="1">
    <source>
        <dbReference type="ARBA" id="ARBA00005915"/>
    </source>
</evidence>